<dbReference type="Proteomes" id="UP000029518">
    <property type="component" value="Chromosome"/>
</dbReference>
<comment type="similarity">
    <text evidence="1">Belongs to the ABC transporter superfamily.</text>
</comment>
<dbReference type="PROSITE" id="PS00211">
    <property type="entry name" value="ABC_TRANSPORTER_1"/>
    <property type="match status" value="1"/>
</dbReference>
<dbReference type="InterPro" id="IPR029439">
    <property type="entry name" value="Wzt_C"/>
</dbReference>
<dbReference type="HOGENOM" id="CLU_000604_101_1_9"/>
<dbReference type="Pfam" id="PF14524">
    <property type="entry name" value="Wzt_C"/>
    <property type="match status" value="1"/>
</dbReference>
<keyword evidence="4" id="KW-0067">ATP-binding</keyword>
<reference evidence="7" key="1">
    <citation type="submission" date="2014-08" db="EMBL/GenBank/DDBJ databases">
        <title>Comparative genomics of the Paenibacillus odorifer group.</title>
        <authorList>
            <person name="den Bakker H.C."/>
            <person name="Tsai Y.-C.Y.-C."/>
            <person name="Martin N."/>
            <person name="Korlach J."/>
            <person name="Wiedmann M."/>
        </authorList>
    </citation>
    <scope>NUCLEOTIDE SEQUENCE [LARGE SCALE GENOMIC DNA]</scope>
    <source>
        <strain evidence="7">DSM 13188</strain>
    </source>
</reference>
<dbReference type="GO" id="GO:0016020">
    <property type="term" value="C:membrane"/>
    <property type="evidence" value="ECO:0007669"/>
    <property type="project" value="InterPro"/>
</dbReference>
<dbReference type="OrthoDB" id="9778870at2"/>
<dbReference type="KEGG" id="pbd:PBOR_33165"/>
<dbReference type="GO" id="GO:0005524">
    <property type="term" value="F:ATP binding"/>
    <property type="evidence" value="ECO:0007669"/>
    <property type="project" value="UniProtKB-KW"/>
</dbReference>
<dbReference type="InterPro" id="IPR003593">
    <property type="entry name" value="AAA+_ATPase"/>
</dbReference>
<dbReference type="PANTHER" id="PTHR46743">
    <property type="entry name" value="TEICHOIC ACIDS EXPORT ATP-BINDING PROTEIN TAGH"/>
    <property type="match status" value="1"/>
</dbReference>
<dbReference type="PANTHER" id="PTHR46743:SF2">
    <property type="entry name" value="TEICHOIC ACIDS EXPORT ATP-BINDING PROTEIN TAGH"/>
    <property type="match status" value="1"/>
</dbReference>
<dbReference type="EMBL" id="CP009285">
    <property type="protein sequence ID" value="AIQ61210.1"/>
    <property type="molecule type" value="Genomic_DNA"/>
</dbReference>
<keyword evidence="3" id="KW-0547">Nucleotide-binding</keyword>
<dbReference type="SUPFAM" id="SSF52540">
    <property type="entry name" value="P-loop containing nucleoside triphosphate hydrolases"/>
    <property type="match status" value="1"/>
</dbReference>
<dbReference type="Gene3D" id="2.70.50.60">
    <property type="entry name" value="abc- transporter (atp binding component) like domain"/>
    <property type="match status" value="1"/>
</dbReference>
<sequence>MATPIIKINQLSKVYRVYNTPGDRLKETLSITKKKFSSDFHALNNISLVINKGETVGIIGRNGSGKSTLLKILAQVSTPTTGSVHIQGSVSAILELGAGFNQEYSGLENIYLNGTIQGKNKEQMNKKLNDILAFADIGDFINQPVKTYSSGMFARLAFAVAINVEPDILIVDEALAVGDMKFQAKCFRKFEEMKTKGTTILFVGHDVSSIRKFCDKAMWLHQGKLVAFGDTLGVTAEYMEFMNSEESEQPDIKALDEEGLSDVEPAEMFSEIKIDAINRWGSHKNSIKSVALINEKGRSTTVFQHGETVRIILKFTLPENIDLLHFSAAISIKNTMGLDLIVFTTHDEKNTIFESTSNEIELTFEFVNYLTEGDYILVAALENRKGIQPEYYDFIEGVAYFKSIATKQLFGVVHTPYRILLNKEVNLTSGK</sequence>
<dbReference type="AlphaFoldDB" id="A0A089LM92"/>
<accession>A0A089LM92</accession>
<keyword evidence="2" id="KW-0813">Transport</keyword>
<evidence type="ECO:0000256" key="3">
    <source>
        <dbReference type="ARBA" id="ARBA00022741"/>
    </source>
</evidence>
<dbReference type="InterPro" id="IPR027417">
    <property type="entry name" value="P-loop_NTPase"/>
</dbReference>
<dbReference type="InterPro" id="IPR050683">
    <property type="entry name" value="Bact_Polysacc_Export_ATP-bd"/>
</dbReference>
<feature type="domain" description="ABC transporter" evidence="6">
    <location>
        <begin position="26"/>
        <end position="247"/>
    </location>
</feature>
<keyword evidence="5" id="KW-1278">Translocase</keyword>
<dbReference type="CDD" id="cd10147">
    <property type="entry name" value="Wzt_C-like"/>
    <property type="match status" value="1"/>
</dbReference>
<dbReference type="CDD" id="cd03220">
    <property type="entry name" value="ABC_KpsT_Wzt"/>
    <property type="match status" value="1"/>
</dbReference>
<evidence type="ECO:0000313" key="8">
    <source>
        <dbReference type="Proteomes" id="UP000029518"/>
    </source>
</evidence>
<dbReference type="InterPro" id="IPR017871">
    <property type="entry name" value="ABC_transporter-like_CS"/>
</dbReference>
<dbReference type="GO" id="GO:0140359">
    <property type="term" value="F:ABC-type transporter activity"/>
    <property type="evidence" value="ECO:0007669"/>
    <property type="project" value="InterPro"/>
</dbReference>
<dbReference type="RefSeq" id="WP_042217973.1">
    <property type="nucleotide sequence ID" value="NZ_CP009285.1"/>
</dbReference>
<evidence type="ECO:0000256" key="1">
    <source>
        <dbReference type="ARBA" id="ARBA00005417"/>
    </source>
</evidence>
<dbReference type="GO" id="GO:0016887">
    <property type="term" value="F:ATP hydrolysis activity"/>
    <property type="evidence" value="ECO:0007669"/>
    <property type="project" value="InterPro"/>
</dbReference>
<dbReference type="Pfam" id="PF00005">
    <property type="entry name" value="ABC_tran"/>
    <property type="match status" value="1"/>
</dbReference>
<name>A0A089LM92_PAEBO</name>
<evidence type="ECO:0000256" key="2">
    <source>
        <dbReference type="ARBA" id="ARBA00022448"/>
    </source>
</evidence>
<dbReference type="InterPro" id="IPR003439">
    <property type="entry name" value="ABC_transporter-like_ATP-bd"/>
</dbReference>
<dbReference type="InterPro" id="IPR015860">
    <property type="entry name" value="ABC_transpr_TagH-like"/>
</dbReference>
<evidence type="ECO:0000259" key="6">
    <source>
        <dbReference type="PROSITE" id="PS50893"/>
    </source>
</evidence>
<evidence type="ECO:0000256" key="4">
    <source>
        <dbReference type="ARBA" id="ARBA00022840"/>
    </source>
</evidence>
<proteinExistence type="inferred from homology"/>
<dbReference type="SMART" id="SM00382">
    <property type="entry name" value="AAA"/>
    <property type="match status" value="1"/>
</dbReference>
<keyword evidence="8" id="KW-1185">Reference proteome</keyword>
<gene>
    <name evidence="7" type="ORF">PBOR_33165</name>
</gene>
<protein>
    <recommendedName>
        <fullName evidence="6">ABC transporter domain-containing protein</fullName>
    </recommendedName>
</protein>
<evidence type="ECO:0000256" key="5">
    <source>
        <dbReference type="ARBA" id="ARBA00022967"/>
    </source>
</evidence>
<dbReference type="PROSITE" id="PS50893">
    <property type="entry name" value="ABC_TRANSPORTER_2"/>
    <property type="match status" value="1"/>
</dbReference>
<organism evidence="7 8">
    <name type="scientific">Paenibacillus borealis</name>
    <dbReference type="NCBI Taxonomy" id="160799"/>
    <lineage>
        <taxon>Bacteria</taxon>
        <taxon>Bacillati</taxon>
        <taxon>Bacillota</taxon>
        <taxon>Bacilli</taxon>
        <taxon>Bacillales</taxon>
        <taxon>Paenibacillaceae</taxon>
        <taxon>Paenibacillus</taxon>
    </lineage>
</organism>
<evidence type="ECO:0000313" key="7">
    <source>
        <dbReference type="EMBL" id="AIQ61210.1"/>
    </source>
</evidence>
<dbReference type="Gene3D" id="3.40.50.300">
    <property type="entry name" value="P-loop containing nucleotide triphosphate hydrolases"/>
    <property type="match status" value="1"/>
</dbReference>